<dbReference type="InterPro" id="IPR052336">
    <property type="entry name" value="MlaD_Phospholipid_Transporter"/>
</dbReference>
<dbReference type="PANTHER" id="PTHR33371:SF15">
    <property type="entry name" value="LIPOPROTEIN LPRN"/>
    <property type="match status" value="1"/>
</dbReference>
<protein>
    <submittedName>
        <fullName evidence="3">Mce family protein</fullName>
    </submittedName>
</protein>
<dbReference type="EMBL" id="AP022560">
    <property type="protein sequence ID" value="BBX00049.1"/>
    <property type="molecule type" value="Genomic_DNA"/>
</dbReference>
<dbReference type="KEGG" id="mmor:MMOR_09850"/>
<accession>A0AAD1M5B4</accession>
<dbReference type="PROSITE" id="PS51257">
    <property type="entry name" value="PROKAR_LIPOPROTEIN"/>
    <property type="match status" value="1"/>
</dbReference>
<dbReference type="GO" id="GO:0005576">
    <property type="term" value="C:extracellular region"/>
    <property type="evidence" value="ECO:0007669"/>
    <property type="project" value="TreeGrafter"/>
</dbReference>
<feature type="domain" description="Mce/MlaD" evidence="2">
    <location>
        <begin position="39"/>
        <end position="112"/>
    </location>
</feature>
<reference evidence="3 4" key="1">
    <citation type="journal article" date="2019" name="Emerg. Microbes Infect.">
        <title>Comprehensive subspecies identification of 175 nontuberculous mycobacteria species based on 7547 genomic profiles.</title>
        <authorList>
            <person name="Matsumoto Y."/>
            <person name="Kinjo T."/>
            <person name="Motooka D."/>
            <person name="Nabeya D."/>
            <person name="Jung N."/>
            <person name="Uechi K."/>
            <person name="Horii T."/>
            <person name="Iida T."/>
            <person name="Fujita J."/>
            <person name="Nakamura S."/>
        </authorList>
    </citation>
    <scope>NUCLEOTIDE SEQUENCE [LARGE SCALE GENOMIC DNA]</scope>
    <source>
        <strain evidence="3 4">JCM 6375</strain>
    </source>
</reference>
<organism evidence="3 4">
    <name type="scientific">Mycolicibacterium moriokaense</name>
    <dbReference type="NCBI Taxonomy" id="39691"/>
    <lineage>
        <taxon>Bacteria</taxon>
        <taxon>Bacillati</taxon>
        <taxon>Actinomycetota</taxon>
        <taxon>Actinomycetes</taxon>
        <taxon>Mycobacteriales</taxon>
        <taxon>Mycobacteriaceae</taxon>
        <taxon>Mycolicibacterium</taxon>
    </lineage>
</organism>
<dbReference type="InterPro" id="IPR003399">
    <property type="entry name" value="Mce/MlaD"/>
</dbReference>
<keyword evidence="4" id="KW-1185">Reference proteome</keyword>
<sequence length="331" mass="35157">MSRRLRSAVVAAAAAVLLSSCASITVDSLPQPDNADRGGYDIVMEFANVLNLPNRAKVVQDGTTVGVVTDINLRGAHVDVTSRIDSSVVVPGDVHATLQQSTVLGDTYVALERAQPESSAQPLGPSGRIPLVQTTSPPQLEDTIANLSNFVASGSIQRIQNTIIHLNNVVPPQREELRALVTRVATDLSDLSANIDLVDKSLDGLAGTASVMASYIPAYDFIFSPEGVLAIDRGSRVGSYMGTVLPSIGSVYGGGFWLVPLLNSLADATGAVQQTKWAVEDEVPAWRRLFTDFFLPEHKYPAINITSIVGPDGRELSGNVQDVLRMLGATP</sequence>
<evidence type="ECO:0000313" key="3">
    <source>
        <dbReference type="EMBL" id="BBX00049.1"/>
    </source>
</evidence>
<evidence type="ECO:0000313" key="4">
    <source>
        <dbReference type="Proteomes" id="UP000466681"/>
    </source>
</evidence>
<feature type="chain" id="PRO_5041951370" evidence="1">
    <location>
        <begin position="23"/>
        <end position="331"/>
    </location>
</feature>
<evidence type="ECO:0000259" key="2">
    <source>
        <dbReference type="Pfam" id="PF02470"/>
    </source>
</evidence>
<gene>
    <name evidence="3" type="ORF">MMOR_09850</name>
</gene>
<dbReference type="PANTHER" id="PTHR33371">
    <property type="entry name" value="INTERMEMBRANE PHOSPHOLIPID TRANSPORT SYSTEM BINDING PROTEIN MLAD-RELATED"/>
    <property type="match status" value="1"/>
</dbReference>
<evidence type="ECO:0000256" key="1">
    <source>
        <dbReference type="SAM" id="SignalP"/>
    </source>
</evidence>
<keyword evidence="1" id="KW-0732">Signal</keyword>
<proteinExistence type="predicted"/>
<name>A0AAD1M5B4_9MYCO</name>
<dbReference type="AlphaFoldDB" id="A0AAD1M5B4"/>
<dbReference type="RefSeq" id="WP_179967968.1">
    <property type="nucleotide sequence ID" value="NZ_AP022560.1"/>
</dbReference>
<dbReference type="Proteomes" id="UP000466681">
    <property type="component" value="Chromosome"/>
</dbReference>
<dbReference type="Pfam" id="PF02470">
    <property type="entry name" value="MlaD"/>
    <property type="match status" value="1"/>
</dbReference>
<feature type="signal peptide" evidence="1">
    <location>
        <begin position="1"/>
        <end position="22"/>
    </location>
</feature>